<keyword evidence="4" id="KW-0238">DNA-binding</keyword>
<evidence type="ECO:0000256" key="1">
    <source>
        <dbReference type="ARBA" id="ARBA00002190"/>
    </source>
</evidence>
<evidence type="ECO:0000256" key="3">
    <source>
        <dbReference type="ARBA" id="ARBA00022578"/>
    </source>
</evidence>
<evidence type="ECO:0000256" key="4">
    <source>
        <dbReference type="ARBA" id="ARBA00023125"/>
    </source>
</evidence>
<dbReference type="Pfam" id="PF00872">
    <property type="entry name" value="Transposase_mut"/>
    <property type="match status" value="1"/>
</dbReference>
<proteinExistence type="inferred from homology"/>
<dbReference type="RefSeq" id="WP_408126622.1">
    <property type="nucleotide sequence ID" value="NZ_JBFNFH010000009.1"/>
</dbReference>
<protein>
    <submittedName>
        <fullName evidence="6">Transposase</fullName>
    </submittedName>
</protein>
<gene>
    <name evidence="6" type="ORF">ABGF40_04915</name>
</gene>
<evidence type="ECO:0000256" key="2">
    <source>
        <dbReference type="ARBA" id="ARBA00010961"/>
    </source>
</evidence>
<dbReference type="EMBL" id="JBFNFH010000009">
    <property type="protein sequence ID" value="MFM1525010.1"/>
    <property type="molecule type" value="Genomic_DNA"/>
</dbReference>
<name>A0ABW9F6H4_9FIRM</name>
<dbReference type="Proteomes" id="UP001629536">
    <property type="component" value="Unassembled WGS sequence"/>
</dbReference>
<evidence type="ECO:0000256" key="5">
    <source>
        <dbReference type="ARBA" id="ARBA00023172"/>
    </source>
</evidence>
<keyword evidence="5" id="KW-0233">DNA recombination</keyword>
<sequence>MPTIDEGQNRPLDKFYPFVFIDSIHYYVRENGIIVKKAVYIALGYNINGFKEISWMCKKLE</sequence>
<keyword evidence="7" id="KW-1185">Reference proteome</keyword>
<comment type="caution">
    <text evidence="6">The sequence shown here is derived from an EMBL/GenBank/DDBJ whole genome shotgun (WGS) entry which is preliminary data.</text>
</comment>
<evidence type="ECO:0000313" key="7">
    <source>
        <dbReference type="Proteomes" id="UP001629536"/>
    </source>
</evidence>
<evidence type="ECO:0000313" key="6">
    <source>
        <dbReference type="EMBL" id="MFM1525010.1"/>
    </source>
</evidence>
<organism evidence="6 7">
    <name type="scientific">Helcococcus bovis</name>
    <dbReference type="NCBI Taxonomy" id="3153252"/>
    <lineage>
        <taxon>Bacteria</taxon>
        <taxon>Bacillati</taxon>
        <taxon>Bacillota</taxon>
        <taxon>Tissierellia</taxon>
        <taxon>Tissierellales</taxon>
        <taxon>Peptoniphilaceae</taxon>
        <taxon>Helcococcus</taxon>
    </lineage>
</organism>
<comment type="similarity">
    <text evidence="2">Belongs to the transposase mutator family.</text>
</comment>
<comment type="function">
    <text evidence="1">Required for the transposition of the insertion element.</text>
</comment>
<keyword evidence="3" id="KW-0815">Transposition</keyword>
<accession>A0ABW9F6H4</accession>
<dbReference type="InterPro" id="IPR001207">
    <property type="entry name" value="Transposase_mutator"/>
</dbReference>
<reference evidence="6 7" key="1">
    <citation type="journal article" date="2024" name="Front. Microbiol.">
        <title>Pangenomic and biochemical analyses of Helcococcus ovis reveal widespread tetracycline resistance and a novel bacterial species, Helcococcus bovis.</title>
        <authorList>
            <person name="Cunha F."/>
            <person name="Zhai Y."/>
            <person name="Casaro S."/>
            <person name="Jones K.L."/>
            <person name="Hernandez M."/>
            <person name="Bisinotto R.S."/>
            <person name="Kariyawasam S."/>
            <person name="Brown M.B."/>
            <person name="Phillips A."/>
            <person name="Jeong K.C."/>
            <person name="Galvao K.N."/>
        </authorList>
    </citation>
    <scope>NUCLEOTIDE SEQUENCE [LARGE SCALE GENOMIC DNA]</scope>
    <source>
        <strain evidence="6 7">KG197</strain>
    </source>
</reference>